<organism evidence="2 3">
    <name type="scientific">Stakelama pacifica</name>
    <dbReference type="NCBI Taxonomy" id="517720"/>
    <lineage>
        <taxon>Bacteria</taxon>
        <taxon>Pseudomonadati</taxon>
        <taxon>Pseudomonadota</taxon>
        <taxon>Alphaproteobacteria</taxon>
        <taxon>Sphingomonadales</taxon>
        <taxon>Sphingomonadaceae</taxon>
        <taxon>Stakelama</taxon>
    </lineage>
</organism>
<dbReference type="Gene3D" id="2.30.30.40">
    <property type="entry name" value="SH3 Domains"/>
    <property type="match status" value="1"/>
</dbReference>
<evidence type="ECO:0000259" key="1">
    <source>
        <dbReference type="PROSITE" id="PS50851"/>
    </source>
</evidence>
<evidence type="ECO:0000313" key="2">
    <source>
        <dbReference type="EMBL" id="TDN79900.1"/>
    </source>
</evidence>
<name>A0A4R6FGL7_9SPHN</name>
<evidence type="ECO:0000313" key="3">
    <source>
        <dbReference type="Proteomes" id="UP000295493"/>
    </source>
</evidence>
<dbReference type="PANTHER" id="PTHR22617">
    <property type="entry name" value="CHEMOTAXIS SENSOR HISTIDINE KINASE-RELATED"/>
    <property type="match status" value="1"/>
</dbReference>
<dbReference type="AlphaFoldDB" id="A0A4R6FGL7"/>
<dbReference type="Gene3D" id="2.40.50.180">
    <property type="entry name" value="CheA-289, Domain 4"/>
    <property type="match status" value="1"/>
</dbReference>
<gene>
    <name evidence="2" type="ORF">EV664_11156</name>
</gene>
<dbReference type="GO" id="GO:0006935">
    <property type="term" value="P:chemotaxis"/>
    <property type="evidence" value="ECO:0007669"/>
    <property type="project" value="InterPro"/>
</dbReference>
<comment type="caution">
    <text evidence="2">The sequence shown here is derived from an EMBL/GenBank/DDBJ whole genome shotgun (WGS) entry which is preliminary data.</text>
</comment>
<dbReference type="InterPro" id="IPR039315">
    <property type="entry name" value="CheW"/>
</dbReference>
<dbReference type="InterPro" id="IPR036061">
    <property type="entry name" value="CheW-like_dom_sf"/>
</dbReference>
<reference evidence="2 3" key="1">
    <citation type="submission" date="2019-03" db="EMBL/GenBank/DDBJ databases">
        <title>Genomic Encyclopedia of Type Strains, Phase IV (KMG-IV): sequencing the most valuable type-strain genomes for metagenomic binning, comparative biology and taxonomic classification.</title>
        <authorList>
            <person name="Goeker M."/>
        </authorList>
    </citation>
    <scope>NUCLEOTIDE SEQUENCE [LARGE SCALE GENOMIC DNA]</scope>
    <source>
        <strain evidence="2 3">DSM 25059</strain>
    </source>
</reference>
<dbReference type="SMART" id="SM00260">
    <property type="entry name" value="CheW"/>
    <property type="match status" value="1"/>
</dbReference>
<dbReference type="GO" id="GO:0005829">
    <property type="term" value="C:cytosol"/>
    <property type="evidence" value="ECO:0007669"/>
    <property type="project" value="TreeGrafter"/>
</dbReference>
<dbReference type="OrthoDB" id="7390823at2"/>
<dbReference type="Proteomes" id="UP000295493">
    <property type="component" value="Unassembled WGS sequence"/>
</dbReference>
<accession>A0A4R6FGL7</accession>
<dbReference type="PANTHER" id="PTHR22617:SF23">
    <property type="entry name" value="CHEMOTAXIS PROTEIN CHEW"/>
    <property type="match status" value="1"/>
</dbReference>
<keyword evidence="3" id="KW-1185">Reference proteome</keyword>
<dbReference type="Pfam" id="PF01584">
    <property type="entry name" value="CheW"/>
    <property type="match status" value="1"/>
</dbReference>
<proteinExistence type="predicted"/>
<dbReference type="InterPro" id="IPR002545">
    <property type="entry name" value="CheW-lke_dom"/>
</dbReference>
<dbReference type="SUPFAM" id="SSF50341">
    <property type="entry name" value="CheW-like"/>
    <property type="match status" value="1"/>
</dbReference>
<dbReference type="GO" id="GO:0007165">
    <property type="term" value="P:signal transduction"/>
    <property type="evidence" value="ECO:0007669"/>
    <property type="project" value="InterPro"/>
</dbReference>
<dbReference type="PROSITE" id="PS50851">
    <property type="entry name" value="CHEW"/>
    <property type="match status" value="1"/>
</dbReference>
<protein>
    <submittedName>
        <fullName evidence="2">Purine-binding chemotaxis protein CheW</fullName>
    </submittedName>
</protein>
<sequence length="141" mass="14924">MEGLYLIARIAGQMVAIDSDQVESVIDLSDVTPIPLAPDHVVGISAIRSRVVTVIDSCAALGRAPAEATGRAIIVGLEGHYYAVLVEDVEDVLPFIATPLPDGIVLDPQWRELGRGFVDRDGEPLLIIDPTGIVSACPSEP</sequence>
<feature type="domain" description="CheW-like" evidence="1">
    <location>
        <begin position="2"/>
        <end position="139"/>
    </location>
</feature>
<dbReference type="EMBL" id="SNWD01000011">
    <property type="protein sequence ID" value="TDN79900.1"/>
    <property type="molecule type" value="Genomic_DNA"/>
</dbReference>